<name>A0A2Z4NDS7_9BACT</name>
<protein>
    <submittedName>
        <fullName evidence="2">Uncharacterized protein</fullName>
    </submittedName>
</protein>
<accession>A0A2Z4NDS7</accession>
<keyword evidence="1" id="KW-0472">Membrane</keyword>
<dbReference type="KEGG" id="mane:DP065_00315"/>
<reference evidence="3" key="1">
    <citation type="submission" date="2018-06" db="EMBL/GenBank/DDBJ databases">
        <title>Complete genome sequences of Mycoplasma anatis, M. anseris and M. cloacale type strains.</title>
        <authorList>
            <person name="Grozner D."/>
            <person name="Forro B."/>
            <person name="Sulyok K.M."/>
            <person name="Marton S."/>
            <person name="Kreizinger Z."/>
            <person name="Banyai K."/>
            <person name="Gyuranecz M."/>
        </authorList>
    </citation>
    <scope>NUCLEOTIDE SEQUENCE [LARGE SCALE GENOMIC DNA]</scope>
    <source>
        <strain evidence="3">ATCC 49234</strain>
    </source>
</reference>
<dbReference type="EMBL" id="CP030140">
    <property type="protein sequence ID" value="AWX69741.1"/>
    <property type="molecule type" value="Genomic_DNA"/>
</dbReference>
<dbReference type="NCBIfam" id="NF045939">
    <property type="entry name" value="MHJ_0274_fam"/>
    <property type="match status" value="1"/>
</dbReference>
<organism evidence="2 3">
    <name type="scientific">[Mycoplasma] anseris</name>
    <dbReference type="NCBI Taxonomy" id="92400"/>
    <lineage>
        <taxon>Bacteria</taxon>
        <taxon>Bacillati</taxon>
        <taxon>Mycoplasmatota</taxon>
        <taxon>Mycoplasmoidales</taxon>
        <taxon>Metamycoplasmataceae</taxon>
        <taxon>Metamycoplasma</taxon>
    </lineage>
</organism>
<dbReference type="Proteomes" id="UP000250218">
    <property type="component" value="Chromosome"/>
</dbReference>
<gene>
    <name evidence="2" type="ORF">DP065_00315</name>
</gene>
<feature type="transmembrane region" description="Helical" evidence="1">
    <location>
        <begin position="6"/>
        <end position="24"/>
    </location>
</feature>
<evidence type="ECO:0000256" key="1">
    <source>
        <dbReference type="SAM" id="Phobius"/>
    </source>
</evidence>
<keyword evidence="1" id="KW-1133">Transmembrane helix</keyword>
<evidence type="ECO:0000313" key="3">
    <source>
        <dbReference type="Proteomes" id="UP000250218"/>
    </source>
</evidence>
<proteinExistence type="predicted"/>
<evidence type="ECO:0000313" key="2">
    <source>
        <dbReference type="EMBL" id="AWX69741.1"/>
    </source>
</evidence>
<keyword evidence="1" id="KW-0812">Transmembrane</keyword>
<sequence>MGIIWAILAILLVAVLAWIIWKVVKGKVQKRKLQKIEQKKQIEDRKKFYEYVITINQIILYTEKELEKFVVSIGETKMREIRDGSKKLIKKLIERDDFASTFVNNEQYTSFVEQTELLCVTNANLWDKKIPETIAYFKDQFKTVPESDRKEECIVLSNESIERQFYEKN</sequence>
<dbReference type="AlphaFoldDB" id="A0A2Z4NDS7"/>
<keyword evidence="3" id="KW-1185">Reference proteome</keyword>